<proteinExistence type="predicted"/>
<dbReference type="Pfam" id="PF14559">
    <property type="entry name" value="TPR_19"/>
    <property type="match status" value="1"/>
</dbReference>
<dbReference type="PANTHER" id="PTHR46512:SF9">
    <property type="entry name" value="PEPTIDYLPROLYL ISOMERASE"/>
    <property type="match status" value="1"/>
</dbReference>
<dbReference type="OrthoDB" id="433738at2759"/>
<keyword evidence="3" id="KW-1185">Reference proteome</keyword>
<reference evidence="2" key="1">
    <citation type="submission" date="2013-10" db="EMBL/GenBank/DDBJ databases">
        <title>Genomic analysis of the causative agents of coccidiosis in chickens.</title>
        <authorList>
            <person name="Reid A.J."/>
            <person name="Blake D."/>
            <person name="Billington K."/>
            <person name="Browne H."/>
            <person name="Dunn M."/>
            <person name="Hung S."/>
            <person name="Kawahara F."/>
            <person name="Miranda-Saavedra D."/>
            <person name="Mourier T."/>
            <person name="Nagra H."/>
            <person name="Otto T.D."/>
            <person name="Rawlings N."/>
            <person name="Sanchez A."/>
            <person name="Sanders M."/>
            <person name="Subramaniam C."/>
            <person name="Tay Y."/>
            <person name="Dear P."/>
            <person name="Doerig C."/>
            <person name="Gruber A."/>
            <person name="Parkinson J."/>
            <person name="Shirley M."/>
            <person name="Wan K.L."/>
            <person name="Berriman M."/>
            <person name="Tomley F."/>
            <person name="Pain A."/>
        </authorList>
    </citation>
    <scope>NUCLEOTIDE SEQUENCE [LARGE SCALE GENOMIC DNA]</scope>
    <source>
        <strain evidence="2">Houghton</strain>
    </source>
</reference>
<sequence>MEPSAPISEIKDASATSSGMHCSSSSLPYEADDLHKGGADATLTSDENPTSEDNMHQSYLLNLSLSTLKEGRWAACILYCDKVLQRDPTAVKALYRKAQSQQELGDFDGALATLDRYLTVSPGSPLALSLQAQLRRLKAAHAVKEKKLLQGVFRMLEHDPRSEAAESPAAEAAAAEKKGLTNSVKDWLRGFTSKKQSTTDWQQYSRNMVQDIAAVQAAMRASGMDSNTYNNFSEEAVAEAVTALLESKGKAGSADVAELKKITAFLNKYQAMNAGRASFMDKLRFRLALMWFGIQHICESLGCSMCRSALL</sequence>
<gene>
    <name evidence="2" type="ORF">EMH_0027210</name>
</gene>
<dbReference type="PANTHER" id="PTHR46512">
    <property type="entry name" value="PEPTIDYLPROLYL ISOMERASE"/>
    <property type="match status" value="1"/>
</dbReference>
<organism evidence="2 3">
    <name type="scientific">Eimeria mitis</name>
    <dbReference type="NCBI Taxonomy" id="44415"/>
    <lineage>
        <taxon>Eukaryota</taxon>
        <taxon>Sar</taxon>
        <taxon>Alveolata</taxon>
        <taxon>Apicomplexa</taxon>
        <taxon>Conoidasida</taxon>
        <taxon>Coccidia</taxon>
        <taxon>Eucoccidiorida</taxon>
        <taxon>Eimeriorina</taxon>
        <taxon>Eimeriidae</taxon>
        <taxon>Eimeria</taxon>
    </lineage>
</organism>
<feature type="compositionally biased region" description="Polar residues" evidence="1">
    <location>
        <begin position="42"/>
        <end position="54"/>
    </location>
</feature>
<dbReference type="Proteomes" id="UP000030744">
    <property type="component" value="Unassembled WGS sequence"/>
</dbReference>
<evidence type="ECO:0000256" key="1">
    <source>
        <dbReference type="SAM" id="MobiDB-lite"/>
    </source>
</evidence>
<dbReference type="Gene3D" id="1.25.40.10">
    <property type="entry name" value="Tetratricopeptide repeat domain"/>
    <property type="match status" value="1"/>
</dbReference>
<accession>U6JMZ4</accession>
<feature type="region of interest" description="Disordered" evidence="1">
    <location>
        <begin position="1"/>
        <end position="54"/>
    </location>
</feature>
<dbReference type="VEuPathDB" id="ToxoDB:EMH_0027210"/>
<dbReference type="InterPro" id="IPR050754">
    <property type="entry name" value="FKBP4/5/8-like"/>
</dbReference>
<dbReference type="AlphaFoldDB" id="U6JMZ4"/>
<dbReference type="GeneID" id="25377585"/>
<reference evidence="2" key="2">
    <citation type="submission" date="2013-10" db="EMBL/GenBank/DDBJ databases">
        <authorList>
            <person name="Aslett M."/>
        </authorList>
    </citation>
    <scope>NUCLEOTIDE SEQUENCE [LARGE SCALE GENOMIC DNA]</scope>
    <source>
        <strain evidence="2">Houghton</strain>
    </source>
</reference>
<evidence type="ECO:0000313" key="3">
    <source>
        <dbReference type="Proteomes" id="UP000030744"/>
    </source>
</evidence>
<dbReference type="InterPro" id="IPR011990">
    <property type="entry name" value="TPR-like_helical_dom_sf"/>
</dbReference>
<protein>
    <submittedName>
        <fullName evidence="2">CBR-FKB-6 protein, related, related</fullName>
    </submittedName>
</protein>
<evidence type="ECO:0000313" key="2">
    <source>
        <dbReference type="EMBL" id="CDJ26874.1"/>
    </source>
</evidence>
<name>U6JMZ4_9EIME</name>
<dbReference type="RefSeq" id="XP_013349452.1">
    <property type="nucleotide sequence ID" value="XM_013493998.1"/>
</dbReference>
<feature type="compositionally biased region" description="Polar residues" evidence="1">
    <location>
        <begin position="14"/>
        <end position="27"/>
    </location>
</feature>
<dbReference type="EMBL" id="HG678421">
    <property type="protein sequence ID" value="CDJ26874.1"/>
    <property type="molecule type" value="Genomic_DNA"/>
</dbReference>
<dbReference type="SUPFAM" id="SSF48452">
    <property type="entry name" value="TPR-like"/>
    <property type="match status" value="1"/>
</dbReference>